<dbReference type="OrthoDB" id="9808774at2"/>
<gene>
    <name evidence="8" type="primary">greA</name>
    <name evidence="12" type="ORF">DIS07_06760</name>
</gene>
<dbReference type="Pfam" id="PF03449">
    <property type="entry name" value="GreA_GreB_N"/>
    <property type="match status" value="1"/>
</dbReference>
<dbReference type="PANTHER" id="PTHR30437">
    <property type="entry name" value="TRANSCRIPTION ELONGATION FACTOR GREA"/>
    <property type="match status" value="1"/>
</dbReference>
<evidence type="ECO:0000256" key="4">
    <source>
        <dbReference type="ARBA" id="ARBA00023125"/>
    </source>
</evidence>
<dbReference type="InterPro" id="IPR036805">
    <property type="entry name" value="Tscrpt_elong_fac_GreA/B_N_sf"/>
</dbReference>
<evidence type="ECO:0000256" key="9">
    <source>
        <dbReference type="RuleBase" id="RU000556"/>
    </source>
</evidence>
<keyword evidence="13" id="KW-1185">Reference proteome</keyword>
<dbReference type="InterPro" id="IPR001437">
    <property type="entry name" value="Tscrpt_elong_fac_GreA/B_C"/>
</dbReference>
<evidence type="ECO:0000256" key="6">
    <source>
        <dbReference type="ARBA" id="ARBA00024916"/>
    </source>
</evidence>
<dbReference type="FunFam" id="3.10.50.30:FF:000001">
    <property type="entry name" value="Transcription elongation factor GreA"/>
    <property type="match status" value="1"/>
</dbReference>
<feature type="domain" description="Transcription elongation factor GreA/GreB C-terminal" evidence="10">
    <location>
        <begin position="93"/>
        <end position="166"/>
    </location>
</feature>
<keyword evidence="12" id="KW-0648">Protein biosynthesis</keyword>
<evidence type="ECO:0000256" key="8">
    <source>
        <dbReference type="HAMAP-Rule" id="MF_00105"/>
    </source>
</evidence>
<keyword evidence="4 8" id="KW-0238">DNA-binding</keyword>
<keyword evidence="12" id="KW-0251">Elongation factor</keyword>
<dbReference type="InterPro" id="IPR022691">
    <property type="entry name" value="Tscrpt_elong_fac_GreA/B_N"/>
</dbReference>
<comment type="function">
    <text evidence="6 8 9">Necessary for efficient RNA polymerase transcription elongation past template-encoded arresting sites. The arresting sites in DNA have the property of trapping a certain fraction of elongating RNA polymerases that pass through, resulting in locked ternary complexes. Cleavage of the nascent transcript by cleavage factors such as GreA or GreB allows the resumption of elongation from the new 3'terminus. GreA releases sequences of 2 to 3 nucleotides.</text>
</comment>
<dbReference type="PROSITE" id="PS00829">
    <property type="entry name" value="GREAB_1"/>
    <property type="match status" value="1"/>
</dbReference>
<dbReference type="SUPFAM" id="SSF46557">
    <property type="entry name" value="GreA transcript cleavage protein, N-terminal domain"/>
    <property type="match status" value="1"/>
</dbReference>
<dbReference type="GO" id="GO:0032784">
    <property type="term" value="P:regulation of DNA-templated transcription elongation"/>
    <property type="evidence" value="ECO:0007669"/>
    <property type="project" value="UniProtKB-UniRule"/>
</dbReference>
<dbReference type="NCBIfam" id="NF001263">
    <property type="entry name" value="PRK00226.1-4"/>
    <property type="match status" value="1"/>
</dbReference>
<organism evidence="12 13">
    <name type="scientific">Polaribacter aquimarinus</name>
    <dbReference type="NCBI Taxonomy" id="2100726"/>
    <lineage>
        <taxon>Bacteria</taxon>
        <taxon>Pseudomonadati</taxon>
        <taxon>Bacteroidota</taxon>
        <taxon>Flavobacteriia</taxon>
        <taxon>Flavobacteriales</taxon>
        <taxon>Flavobacteriaceae</taxon>
    </lineage>
</organism>
<accession>A0A2U2JCQ5</accession>
<evidence type="ECO:0000256" key="1">
    <source>
        <dbReference type="ARBA" id="ARBA00008213"/>
    </source>
</evidence>
<dbReference type="InterPro" id="IPR028624">
    <property type="entry name" value="Tscrpt_elong_fac_GreA/B"/>
</dbReference>
<keyword evidence="3 8" id="KW-0805">Transcription regulation</keyword>
<dbReference type="InterPro" id="IPR023459">
    <property type="entry name" value="Tscrpt_elong_fac_GreA/B_fam"/>
</dbReference>
<protein>
    <recommendedName>
        <fullName evidence="2 8">Transcription elongation factor GreA</fullName>
    </recommendedName>
    <alternativeName>
        <fullName evidence="7 8">Transcript cleavage factor GreA</fullName>
    </alternativeName>
</protein>
<dbReference type="PANTHER" id="PTHR30437:SF4">
    <property type="entry name" value="TRANSCRIPTION ELONGATION FACTOR GREA"/>
    <property type="match status" value="1"/>
</dbReference>
<dbReference type="GO" id="GO:0006354">
    <property type="term" value="P:DNA-templated transcription elongation"/>
    <property type="evidence" value="ECO:0007669"/>
    <property type="project" value="TreeGrafter"/>
</dbReference>
<comment type="similarity">
    <text evidence="1 8 9">Belongs to the GreA/GreB family.</text>
</comment>
<keyword evidence="5 8" id="KW-0804">Transcription</keyword>
<dbReference type="SUPFAM" id="SSF54534">
    <property type="entry name" value="FKBP-like"/>
    <property type="match status" value="1"/>
</dbReference>
<dbReference type="EMBL" id="QFFG01000002">
    <property type="protein sequence ID" value="PWG06126.1"/>
    <property type="molecule type" value="Genomic_DNA"/>
</dbReference>
<dbReference type="PROSITE" id="PS00830">
    <property type="entry name" value="GREAB_2"/>
    <property type="match status" value="1"/>
</dbReference>
<dbReference type="Pfam" id="PF01272">
    <property type="entry name" value="GreA_GreB"/>
    <property type="match status" value="1"/>
</dbReference>
<evidence type="ECO:0000259" key="11">
    <source>
        <dbReference type="Pfam" id="PF03449"/>
    </source>
</evidence>
<dbReference type="InterPro" id="IPR036953">
    <property type="entry name" value="GreA/GreB_C_sf"/>
</dbReference>
<evidence type="ECO:0000256" key="3">
    <source>
        <dbReference type="ARBA" id="ARBA00023015"/>
    </source>
</evidence>
<dbReference type="GO" id="GO:0003746">
    <property type="term" value="F:translation elongation factor activity"/>
    <property type="evidence" value="ECO:0007669"/>
    <property type="project" value="UniProtKB-KW"/>
</dbReference>
<dbReference type="Proteomes" id="UP000245670">
    <property type="component" value="Unassembled WGS sequence"/>
</dbReference>
<dbReference type="GO" id="GO:0070063">
    <property type="term" value="F:RNA polymerase binding"/>
    <property type="evidence" value="ECO:0007669"/>
    <property type="project" value="InterPro"/>
</dbReference>
<dbReference type="InterPro" id="IPR018151">
    <property type="entry name" value="TF_GreA/GreB_CS"/>
</dbReference>
<dbReference type="Gene3D" id="1.10.287.180">
    <property type="entry name" value="Transcription elongation factor, GreA/GreB, N-terminal domain"/>
    <property type="match status" value="1"/>
</dbReference>
<dbReference type="NCBIfam" id="NF001261">
    <property type="entry name" value="PRK00226.1-2"/>
    <property type="match status" value="1"/>
</dbReference>
<evidence type="ECO:0000313" key="12">
    <source>
        <dbReference type="EMBL" id="PWG06126.1"/>
    </source>
</evidence>
<evidence type="ECO:0000256" key="5">
    <source>
        <dbReference type="ARBA" id="ARBA00023163"/>
    </source>
</evidence>
<dbReference type="PIRSF" id="PIRSF006092">
    <property type="entry name" value="GreA_GreB"/>
    <property type="match status" value="1"/>
</dbReference>
<dbReference type="AlphaFoldDB" id="A0A2U2JCQ5"/>
<evidence type="ECO:0000313" key="13">
    <source>
        <dbReference type="Proteomes" id="UP000245670"/>
    </source>
</evidence>
<dbReference type="NCBIfam" id="TIGR01462">
    <property type="entry name" value="greA"/>
    <property type="match status" value="1"/>
</dbReference>
<dbReference type="InterPro" id="IPR006359">
    <property type="entry name" value="Tscrpt_elong_fac_GreA"/>
</dbReference>
<evidence type="ECO:0000256" key="2">
    <source>
        <dbReference type="ARBA" id="ARBA00013729"/>
    </source>
</evidence>
<dbReference type="Gene3D" id="3.10.50.30">
    <property type="entry name" value="Transcription elongation factor, GreA/GreB, C-terminal domain"/>
    <property type="match status" value="1"/>
</dbReference>
<dbReference type="HAMAP" id="MF_00105">
    <property type="entry name" value="GreA_GreB"/>
    <property type="match status" value="1"/>
</dbReference>
<feature type="domain" description="Transcription elongation factor GreA/GreB N-terminal" evidence="11">
    <location>
        <begin position="16"/>
        <end position="85"/>
    </location>
</feature>
<dbReference type="FunFam" id="1.10.287.180:FF:000001">
    <property type="entry name" value="Transcription elongation factor GreA"/>
    <property type="match status" value="1"/>
</dbReference>
<dbReference type="GO" id="GO:0003677">
    <property type="term" value="F:DNA binding"/>
    <property type="evidence" value="ECO:0007669"/>
    <property type="project" value="UniProtKB-UniRule"/>
</dbReference>
<sequence>MGFLNFKNKSMSNVSYYSAEGLKKLKDELAQLEQVERPRVTQEIADARDKGDLSENAEYHAAKEEQSHLETKIAKLKNVVANARILDESQLDTSKILIHSNVIIKNTINGMEFKYRLVADSETDVRNGKLSVNSPIGKGLLGKKVGEIAEIQVPSGIMKFEIIDISR</sequence>
<name>A0A2U2JCQ5_9FLAO</name>
<reference evidence="12 13" key="1">
    <citation type="submission" date="2018-05" db="EMBL/GenBank/DDBJ databases">
        <title>Polaribacter aquimarinus sp. nov., isolated from sediment in a sediment of sea.</title>
        <authorList>
            <person name="Lu D."/>
        </authorList>
    </citation>
    <scope>NUCLEOTIDE SEQUENCE [LARGE SCALE GENOMIC DNA]</scope>
    <source>
        <strain evidence="12 13">ZY113</strain>
    </source>
</reference>
<evidence type="ECO:0000259" key="10">
    <source>
        <dbReference type="Pfam" id="PF01272"/>
    </source>
</evidence>
<proteinExistence type="inferred from homology"/>
<comment type="caution">
    <text evidence="12">The sequence shown here is derived from an EMBL/GenBank/DDBJ whole genome shotgun (WGS) entry which is preliminary data.</text>
</comment>
<evidence type="ECO:0000256" key="7">
    <source>
        <dbReference type="ARBA" id="ARBA00030776"/>
    </source>
</evidence>